<protein>
    <submittedName>
        <fullName evidence="1">Uncharacterized protein</fullName>
    </submittedName>
</protein>
<reference evidence="1 2" key="1">
    <citation type="submission" date="2024-07" db="EMBL/GenBank/DDBJ databases">
        <title>Section-level genome sequencing and comparative genomics of Aspergillus sections Usti and Cavernicolus.</title>
        <authorList>
            <consortium name="Lawrence Berkeley National Laboratory"/>
            <person name="Nybo J.L."/>
            <person name="Vesth T.C."/>
            <person name="Theobald S."/>
            <person name="Frisvad J.C."/>
            <person name="Larsen T.O."/>
            <person name="Kjaerboelling I."/>
            <person name="Rothschild-Mancinelli K."/>
            <person name="Lyhne E.K."/>
            <person name="Kogle M.E."/>
            <person name="Barry K."/>
            <person name="Clum A."/>
            <person name="Na H."/>
            <person name="Ledsgaard L."/>
            <person name="Lin J."/>
            <person name="Lipzen A."/>
            <person name="Kuo A."/>
            <person name="Riley R."/>
            <person name="Mondo S."/>
            <person name="Labutti K."/>
            <person name="Haridas S."/>
            <person name="Pangalinan J."/>
            <person name="Salamov A.A."/>
            <person name="Simmons B.A."/>
            <person name="Magnuson J.K."/>
            <person name="Chen J."/>
            <person name="Drula E."/>
            <person name="Henrissat B."/>
            <person name="Wiebenga A."/>
            <person name="Lubbers R.J."/>
            <person name="Gomes A.C."/>
            <person name="Makela M.R."/>
            <person name="Stajich J."/>
            <person name="Grigoriev I.V."/>
            <person name="Mortensen U.H."/>
            <person name="De Vries R.P."/>
            <person name="Baker S.E."/>
            <person name="Andersen M.R."/>
        </authorList>
    </citation>
    <scope>NUCLEOTIDE SEQUENCE [LARGE SCALE GENOMIC DNA]</scope>
    <source>
        <strain evidence="1 2">CBS 209.92</strain>
    </source>
</reference>
<organism evidence="1 2">
    <name type="scientific">Aspergillus keveii</name>
    <dbReference type="NCBI Taxonomy" id="714993"/>
    <lineage>
        <taxon>Eukaryota</taxon>
        <taxon>Fungi</taxon>
        <taxon>Dikarya</taxon>
        <taxon>Ascomycota</taxon>
        <taxon>Pezizomycotina</taxon>
        <taxon>Eurotiomycetes</taxon>
        <taxon>Eurotiomycetidae</taxon>
        <taxon>Eurotiales</taxon>
        <taxon>Aspergillaceae</taxon>
        <taxon>Aspergillus</taxon>
        <taxon>Aspergillus subgen. Nidulantes</taxon>
    </lineage>
</organism>
<evidence type="ECO:0000313" key="1">
    <source>
        <dbReference type="EMBL" id="KAL2788083.1"/>
    </source>
</evidence>
<sequence>MENGLINHRWSISPMFAPTLSSLGAGEAPRMTGGCTGAFGRDPLGLRLVRARPQGVSPFTLGLSPASGASPPLFPFEAKSNLAVSPSTQLCRQPPTAIVASSFHPSRPFL</sequence>
<name>A0ABR4FYS2_9EURO</name>
<comment type="caution">
    <text evidence="1">The sequence shown here is derived from an EMBL/GenBank/DDBJ whole genome shotgun (WGS) entry which is preliminary data.</text>
</comment>
<evidence type="ECO:0000313" key="2">
    <source>
        <dbReference type="Proteomes" id="UP001610563"/>
    </source>
</evidence>
<dbReference type="EMBL" id="JBFTWV010000085">
    <property type="protein sequence ID" value="KAL2788083.1"/>
    <property type="molecule type" value="Genomic_DNA"/>
</dbReference>
<proteinExistence type="predicted"/>
<keyword evidence="2" id="KW-1185">Reference proteome</keyword>
<accession>A0ABR4FYS2</accession>
<gene>
    <name evidence="1" type="ORF">BJX66DRAFT_265897</name>
</gene>
<dbReference type="Proteomes" id="UP001610563">
    <property type="component" value="Unassembled WGS sequence"/>
</dbReference>